<name>A0A6I8MZ03_ORNAN</name>
<dbReference type="Gene3D" id="1.25.40.20">
    <property type="entry name" value="Ankyrin repeat-containing domain"/>
    <property type="match status" value="1"/>
</dbReference>
<dbReference type="PROSITE" id="PS50853">
    <property type="entry name" value="FN3"/>
    <property type="match status" value="1"/>
</dbReference>
<dbReference type="CDD" id="cd00063">
    <property type="entry name" value="FN3"/>
    <property type="match status" value="1"/>
</dbReference>
<feature type="region of interest" description="Disordered" evidence="1">
    <location>
        <begin position="169"/>
        <end position="189"/>
    </location>
</feature>
<dbReference type="Bgee" id="ENSOANG00000049499">
    <property type="expression patterns" value="Expressed in testis and 6 other cell types or tissues"/>
</dbReference>
<feature type="region of interest" description="Disordered" evidence="1">
    <location>
        <begin position="1"/>
        <end position="68"/>
    </location>
</feature>
<protein>
    <recommendedName>
        <fullName evidence="2">Fibronectin type-III domain-containing protein</fullName>
    </recommendedName>
</protein>
<feature type="compositionally biased region" description="Pro residues" evidence="1">
    <location>
        <begin position="927"/>
        <end position="937"/>
    </location>
</feature>
<feature type="compositionally biased region" description="Pro residues" evidence="1">
    <location>
        <begin position="895"/>
        <end position="909"/>
    </location>
</feature>
<dbReference type="SMART" id="SM00060">
    <property type="entry name" value="FN3"/>
    <property type="match status" value="1"/>
</dbReference>
<dbReference type="Gene3D" id="2.60.40.10">
    <property type="entry name" value="Immunoglobulins"/>
    <property type="match status" value="1"/>
</dbReference>
<dbReference type="GO" id="GO:0061172">
    <property type="term" value="P:regulation of establishment of bipolar cell polarity"/>
    <property type="evidence" value="ECO:0000318"/>
    <property type="project" value="GO_Central"/>
</dbReference>
<dbReference type="AlphaFoldDB" id="A0A6I8MZ03"/>
<proteinExistence type="predicted"/>
<dbReference type="InterPro" id="IPR013783">
    <property type="entry name" value="Ig-like_fold"/>
</dbReference>
<reference evidence="3" key="2">
    <citation type="submission" date="2025-08" db="UniProtKB">
        <authorList>
            <consortium name="Ensembl"/>
        </authorList>
    </citation>
    <scope>IDENTIFICATION</scope>
    <source>
        <strain evidence="3">Glennie</strain>
    </source>
</reference>
<evidence type="ECO:0000259" key="2">
    <source>
        <dbReference type="PROSITE" id="PS50853"/>
    </source>
</evidence>
<dbReference type="GO" id="GO:0005819">
    <property type="term" value="C:spindle"/>
    <property type="evidence" value="ECO:0000318"/>
    <property type="project" value="GO_Central"/>
</dbReference>
<dbReference type="SUPFAM" id="SSF49265">
    <property type="entry name" value="Fibronectin type III"/>
    <property type="match status" value="1"/>
</dbReference>
<evidence type="ECO:0000256" key="1">
    <source>
        <dbReference type="SAM" id="MobiDB-lite"/>
    </source>
</evidence>
<dbReference type="InParanoid" id="A0A6I8MZ03"/>
<feature type="compositionally biased region" description="Basic and acidic residues" evidence="1">
    <location>
        <begin position="175"/>
        <end position="184"/>
    </location>
</feature>
<dbReference type="SUPFAM" id="SSF48403">
    <property type="entry name" value="Ankyrin repeat"/>
    <property type="match status" value="1"/>
</dbReference>
<dbReference type="PANTHER" id="PTHR21437">
    <property type="entry name" value="WIDE AWAKE"/>
    <property type="match status" value="1"/>
</dbReference>
<evidence type="ECO:0000313" key="3">
    <source>
        <dbReference type="Ensembl" id="ENSOANP00000033926.1"/>
    </source>
</evidence>
<dbReference type="OMA" id="EWEWIKS"/>
<sequence>MTSGSLWWPRPRHPPAGKDSPSVPSAPAPSACARASPWTTTWAPWAAPTTWPTPRTSGGKPSSAGSLVADGGLSRFAYRLLVKQKQEKRKRAEGVGPPPSHGPPSPSSAFRPRSLSIEWSSPPRMTQQMRDLPLAPARKPLGPSSPNAAKRLYRNLSGKFRVSYVSLDEGSAAGRSDRDRDRLHKPPTVAGSGRLLEAVEQQDLEGVRELLASHSADDLDLNTPNSEGLQPLDIALMTNNAPIARALLQAGATESPHFVSLESRALHLATLVREAGQRVQDLAAQGTGAAAGPDGAEREKQLSGWTWRQRLYQRMQAGFEHARVPDAPSCVRLSVVSSSTLKVTFQEPLSINSAVVTKYRVQWSLSPSFHPVLGETVVDQLHTLDCTIEGLSPGTGYYIQVSAYNMKGWGPPRGSVPPSAVPSNWREWDGRPPRQRGHLQDLDQLFAQVKAGHQHCTCHEPSQPQPQSRKHSVSKSLKHLFHPGTKFLKTLKRGLHLASVFYKDSHILVTADDQIPVLEVDDNDSTLPLQDFLWLAKVSCVWGEVPWLRQCLPDSPNSCSCVLQTRSKMLLAVSQMQGLLGTQDLGRLFIEPIRDRQGNVLVVTLREVEGPLSGDPARWLPLTKLQGGRRSVSTPDEPSALDQLLLTLQEKLAFDRCSGQALAPGLYLGYLKLCSAVDQLRVLVPEGHPSMLCHVPVRDNPHVSREEWAWLQALAAPDQPGPPDPPEPDSCQDLLLQELRRAIRELVDIVNVPLQEAQDFRLYSQEVLDFGGQVSFLLLLPPSEGVCTAPGQIPPHAPSSGFLTLPLQMFELVHFLAYDWPFLGPYCRVSALLELEVLLSQQKLREAFSEAELASAKLRHRRLQDHVQRLEEIWREKRWLVDALQHARYKQPPSGIPLPALLPPPPMPTGPAARGEHPTTRASSPPDFLPSPTPSPRTPRRTLHGECWTQQGWGRVGGGGGGQCLRTRAGRGKGHSSLFQVMPSPPPGRSRGGPGVVSGRIFGSLRESTRVQGTGTLEINQSIKDDDSNSSSNGNNKYYYYSFIN</sequence>
<dbReference type="GO" id="GO:0000132">
    <property type="term" value="P:establishment of mitotic spindle orientation"/>
    <property type="evidence" value="ECO:0000318"/>
    <property type="project" value="GO_Central"/>
</dbReference>
<dbReference type="GeneTree" id="ENSGT00940000163984"/>
<dbReference type="InterPro" id="IPR036770">
    <property type="entry name" value="Ankyrin_rpt-contain_sf"/>
</dbReference>
<feature type="region of interest" description="Disordered" evidence="1">
    <location>
        <begin position="895"/>
        <end position="941"/>
    </location>
</feature>
<keyword evidence="4" id="KW-1185">Reference proteome</keyword>
<feature type="compositionally biased region" description="Pro residues" evidence="1">
    <location>
        <begin position="96"/>
        <end position="106"/>
    </location>
</feature>
<dbReference type="InterPro" id="IPR003961">
    <property type="entry name" value="FN3_dom"/>
</dbReference>
<dbReference type="Proteomes" id="UP000002279">
    <property type="component" value="Chromosome 2"/>
</dbReference>
<dbReference type="Pfam" id="PF00041">
    <property type="entry name" value="fn3"/>
    <property type="match status" value="1"/>
</dbReference>
<dbReference type="InterPro" id="IPR036116">
    <property type="entry name" value="FN3_sf"/>
</dbReference>
<reference evidence="3" key="3">
    <citation type="submission" date="2025-09" db="UniProtKB">
        <authorList>
            <consortium name="Ensembl"/>
        </authorList>
    </citation>
    <scope>IDENTIFICATION</scope>
    <source>
        <strain evidence="3">Glennie</strain>
    </source>
</reference>
<feature type="region of interest" description="Disordered" evidence="1">
    <location>
        <begin position="970"/>
        <end position="995"/>
    </location>
</feature>
<reference evidence="3 4" key="1">
    <citation type="journal article" date="2008" name="Nature">
        <title>Genome analysis of the platypus reveals unique signatures of evolution.</title>
        <authorList>
            <person name="Warren W.C."/>
            <person name="Hillier L.W."/>
            <person name="Marshall Graves J.A."/>
            <person name="Birney E."/>
            <person name="Ponting C.P."/>
            <person name="Grutzner F."/>
            <person name="Belov K."/>
            <person name="Miller W."/>
            <person name="Clarke L."/>
            <person name="Chinwalla A.T."/>
            <person name="Yang S.P."/>
            <person name="Heger A."/>
            <person name="Locke D.P."/>
            <person name="Miethke P."/>
            <person name="Waters P.D."/>
            <person name="Veyrunes F."/>
            <person name="Fulton L."/>
            <person name="Fulton B."/>
            <person name="Graves T."/>
            <person name="Wallis J."/>
            <person name="Puente X.S."/>
            <person name="Lopez-Otin C."/>
            <person name="Ordonez G.R."/>
            <person name="Eichler E.E."/>
            <person name="Chen L."/>
            <person name="Cheng Z."/>
            <person name="Deakin J.E."/>
            <person name="Alsop A."/>
            <person name="Thompson K."/>
            <person name="Kirby P."/>
            <person name="Papenfuss A.T."/>
            <person name="Wakefield M.J."/>
            <person name="Olender T."/>
            <person name="Lancet D."/>
            <person name="Huttley G.A."/>
            <person name="Smit A.F."/>
            <person name="Pask A."/>
            <person name="Temple-Smith P."/>
            <person name="Batzer M.A."/>
            <person name="Walker J.A."/>
            <person name="Konkel M.K."/>
            <person name="Harris R.S."/>
            <person name="Whittington C.M."/>
            <person name="Wong E.S."/>
            <person name="Gemmell N.J."/>
            <person name="Buschiazzo E."/>
            <person name="Vargas Jentzsch I.M."/>
            <person name="Merkel A."/>
            <person name="Schmitz J."/>
            <person name="Zemann A."/>
            <person name="Churakov G."/>
            <person name="Kriegs J.O."/>
            <person name="Brosius J."/>
            <person name="Murchison E.P."/>
            <person name="Sachidanandam R."/>
            <person name="Smith C."/>
            <person name="Hannon G.J."/>
            <person name="Tsend-Ayush E."/>
            <person name="McMillan D."/>
            <person name="Attenborough R."/>
            <person name="Rens W."/>
            <person name="Ferguson-Smith M."/>
            <person name="Lefevre C.M."/>
            <person name="Sharp J.A."/>
            <person name="Nicholas K.R."/>
            <person name="Ray D.A."/>
            <person name="Kube M."/>
            <person name="Reinhardt R."/>
            <person name="Pringle T.H."/>
            <person name="Taylor J."/>
            <person name="Jones R.C."/>
            <person name="Nixon B."/>
            <person name="Dacheux J.L."/>
            <person name="Niwa H."/>
            <person name="Sekita Y."/>
            <person name="Huang X."/>
            <person name="Stark A."/>
            <person name="Kheradpour P."/>
            <person name="Kellis M."/>
            <person name="Flicek P."/>
            <person name="Chen Y."/>
            <person name="Webber C."/>
            <person name="Hardison R."/>
            <person name="Nelson J."/>
            <person name="Hallsworth-Pepin K."/>
            <person name="Delehaunty K."/>
            <person name="Markovic C."/>
            <person name="Minx P."/>
            <person name="Feng Y."/>
            <person name="Kremitzki C."/>
            <person name="Mitreva M."/>
            <person name="Glasscock J."/>
            <person name="Wylie T."/>
            <person name="Wohldmann P."/>
            <person name="Thiru P."/>
            <person name="Nhan M.N."/>
            <person name="Pohl C.S."/>
            <person name="Smith S.M."/>
            <person name="Hou S."/>
            <person name="Nefedov M."/>
            <person name="de Jong P.J."/>
            <person name="Renfree M.B."/>
            <person name="Mardis E.R."/>
            <person name="Wilson R.K."/>
        </authorList>
    </citation>
    <scope>NUCLEOTIDE SEQUENCE [LARGE SCALE GENOMIC DNA]</scope>
    <source>
        <strain evidence="3 4">Glennie</strain>
    </source>
</reference>
<accession>A0A6I8MZ03</accession>
<dbReference type="PANTHER" id="PTHR21437:SF2">
    <property type="entry name" value="ANKYRIN REPEAT AND FIBRONECTIN TYPE-III DOMAIN-CONTAINING PROTEIN 1-LIKE"/>
    <property type="match status" value="1"/>
</dbReference>
<organism evidence="3 4">
    <name type="scientific">Ornithorhynchus anatinus</name>
    <name type="common">Duckbill platypus</name>
    <dbReference type="NCBI Taxonomy" id="9258"/>
    <lineage>
        <taxon>Eukaryota</taxon>
        <taxon>Metazoa</taxon>
        <taxon>Chordata</taxon>
        <taxon>Craniata</taxon>
        <taxon>Vertebrata</taxon>
        <taxon>Euteleostomi</taxon>
        <taxon>Mammalia</taxon>
        <taxon>Monotremata</taxon>
        <taxon>Ornithorhynchidae</taxon>
        <taxon>Ornithorhynchus</taxon>
    </lineage>
</organism>
<feature type="domain" description="Fibronectin type-III" evidence="2">
    <location>
        <begin position="327"/>
        <end position="423"/>
    </location>
</feature>
<dbReference type="Ensembl" id="ENSOANT00000060113.1">
    <property type="protein sequence ID" value="ENSOANP00000033926.1"/>
    <property type="gene ID" value="ENSOANG00000049499.1"/>
</dbReference>
<feature type="compositionally biased region" description="Low complexity" evidence="1">
    <location>
        <begin position="20"/>
        <end position="57"/>
    </location>
</feature>
<feature type="region of interest" description="Disordered" evidence="1">
    <location>
        <begin position="80"/>
        <end position="113"/>
    </location>
</feature>
<evidence type="ECO:0000313" key="4">
    <source>
        <dbReference type="Proteomes" id="UP000002279"/>
    </source>
</evidence>
<dbReference type="InterPro" id="IPR039269">
    <property type="entry name" value="ANKFN1"/>
</dbReference>